<evidence type="ECO:0000256" key="2">
    <source>
        <dbReference type="ARBA" id="ARBA00022448"/>
    </source>
</evidence>
<keyword evidence="5 7" id="KW-1133">Transmembrane helix</keyword>
<evidence type="ECO:0000256" key="3">
    <source>
        <dbReference type="ARBA" id="ARBA00022475"/>
    </source>
</evidence>
<dbReference type="Gene3D" id="1.10.3720.10">
    <property type="entry name" value="MetI-like"/>
    <property type="match status" value="1"/>
</dbReference>
<accession>A0A1Z4JCP7</accession>
<keyword evidence="4 7" id="KW-0812">Transmembrane</keyword>
<evidence type="ECO:0000256" key="4">
    <source>
        <dbReference type="ARBA" id="ARBA00022692"/>
    </source>
</evidence>
<dbReference type="SUPFAM" id="SSF161098">
    <property type="entry name" value="MetI-like"/>
    <property type="match status" value="1"/>
</dbReference>
<keyword evidence="10" id="KW-1185">Reference proteome</keyword>
<comment type="subcellular location">
    <subcellularLocation>
        <location evidence="1 7">Cell membrane</location>
        <topology evidence="1 7">Multi-pass membrane protein</topology>
    </subcellularLocation>
</comment>
<dbReference type="InterPro" id="IPR000515">
    <property type="entry name" value="MetI-like"/>
</dbReference>
<feature type="transmembrane region" description="Helical" evidence="7">
    <location>
        <begin position="255"/>
        <end position="273"/>
    </location>
</feature>
<dbReference type="PANTHER" id="PTHR30151:SF0">
    <property type="entry name" value="ABC TRANSPORTER PERMEASE PROTEIN MJ0413-RELATED"/>
    <property type="match status" value="1"/>
</dbReference>
<keyword evidence="6 7" id="KW-0472">Membrane</keyword>
<sequence length="292" mass="32405">MSSPSSPRSTKPRMLDRWSFLLSQLFQSSDSSSRINPIRLLFRVLSLVLFFGIWQFLCAIKFQFFINFSFLPSPVEVLSATLKFFSNNPMVHIQASVLRVLLGYAIAVVLGISLGIVIGWFQKIEDLVFLPLEILRPIPAVAWIPLAILMFPDAESGMVYITFIGAFFPILISTIKGVEGTDLLLLRVGQCLGARQWQVFKDIVIPGAMPSIASGLVIGMGNSWFCLVTAEILAGRFGIGYLTWESYVTSNYPPIVMGMLLIGLMGSLSSYAVDRLTHVLMPWRVTKKGNAN</sequence>
<dbReference type="PROSITE" id="PS50928">
    <property type="entry name" value="ABC_TM1"/>
    <property type="match status" value="1"/>
</dbReference>
<feature type="transmembrane region" description="Helical" evidence="7">
    <location>
        <begin position="212"/>
        <end position="234"/>
    </location>
</feature>
<evidence type="ECO:0000256" key="7">
    <source>
        <dbReference type="RuleBase" id="RU363032"/>
    </source>
</evidence>
<dbReference type="Proteomes" id="UP000217895">
    <property type="component" value="Chromosome"/>
</dbReference>
<evidence type="ECO:0000256" key="1">
    <source>
        <dbReference type="ARBA" id="ARBA00004651"/>
    </source>
</evidence>
<name>A0A1Z4JCP7_LEPBY</name>
<dbReference type="InterPro" id="IPR035906">
    <property type="entry name" value="MetI-like_sf"/>
</dbReference>
<feature type="transmembrane region" description="Helical" evidence="7">
    <location>
        <begin position="158"/>
        <end position="178"/>
    </location>
</feature>
<keyword evidence="3" id="KW-1003">Cell membrane</keyword>
<organism evidence="9 10">
    <name type="scientific">Leptolyngbya boryana NIES-2135</name>
    <dbReference type="NCBI Taxonomy" id="1973484"/>
    <lineage>
        <taxon>Bacteria</taxon>
        <taxon>Bacillati</taxon>
        <taxon>Cyanobacteriota</taxon>
        <taxon>Cyanophyceae</taxon>
        <taxon>Leptolyngbyales</taxon>
        <taxon>Leptolyngbyaceae</taxon>
        <taxon>Leptolyngbya group</taxon>
        <taxon>Leptolyngbya</taxon>
    </lineage>
</organism>
<dbReference type="GO" id="GO:0055085">
    <property type="term" value="P:transmembrane transport"/>
    <property type="evidence" value="ECO:0007669"/>
    <property type="project" value="InterPro"/>
</dbReference>
<dbReference type="GO" id="GO:0005886">
    <property type="term" value="C:plasma membrane"/>
    <property type="evidence" value="ECO:0007669"/>
    <property type="project" value="UniProtKB-SubCell"/>
</dbReference>
<proteinExistence type="inferred from homology"/>
<evidence type="ECO:0000256" key="5">
    <source>
        <dbReference type="ARBA" id="ARBA00022989"/>
    </source>
</evidence>
<gene>
    <name evidence="9" type="ORF">NIES2135_13920</name>
</gene>
<dbReference type="AlphaFoldDB" id="A0A1Z4JCP7"/>
<evidence type="ECO:0000313" key="10">
    <source>
        <dbReference type="Proteomes" id="UP000217895"/>
    </source>
</evidence>
<feature type="transmembrane region" description="Helical" evidence="7">
    <location>
        <begin position="134"/>
        <end position="151"/>
    </location>
</feature>
<feature type="transmembrane region" description="Helical" evidence="7">
    <location>
        <begin position="100"/>
        <end position="122"/>
    </location>
</feature>
<dbReference type="Pfam" id="PF00528">
    <property type="entry name" value="BPD_transp_1"/>
    <property type="match status" value="1"/>
</dbReference>
<reference evidence="9 10" key="1">
    <citation type="submission" date="2017-06" db="EMBL/GenBank/DDBJ databases">
        <title>Genome sequencing of cyanobaciteial culture collection at National Institute for Environmental Studies (NIES).</title>
        <authorList>
            <person name="Hirose Y."/>
            <person name="Shimura Y."/>
            <person name="Fujisawa T."/>
            <person name="Nakamura Y."/>
            <person name="Kawachi M."/>
        </authorList>
    </citation>
    <scope>NUCLEOTIDE SEQUENCE [LARGE SCALE GENOMIC DNA]</scope>
    <source>
        <strain evidence="9 10">NIES-2135</strain>
    </source>
</reference>
<evidence type="ECO:0000259" key="8">
    <source>
        <dbReference type="PROSITE" id="PS50928"/>
    </source>
</evidence>
<feature type="domain" description="ABC transmembrane type-1" evidence="8">
    <location>
        <begin position="93"/>
        <end position="273"/>
    </location>
</feature>
<dbReference type="CDD" id="cd06261">
    <property type="entry name" value="TM_PBP2"/>
    <property type="match status" value="1"/>
</dbReference>
<keyword evidence="2 7" id="KW-0813">Transport</keyword>
<comment type="similarity">
    <text evidence="7">Belongs to the binding-protein-dependent transport system permease family.</text>
</comment>
<evidence type="ECO:0000313" key="9">
    <source>
        <dbReference type="EMBL" id="BAY54575.1"/>
    </source>
</evidence>
<dbReference type="EMBL" id="AP018203">
    <property type="protein sequence ID" value="BAY54575.1"/>
    <property type="molecule type" value="Genomic_DNA"/>
</dbReference>
<evidence type="ECO:0000256" key="6">
    <source>
        <dbReference type="ARBA" id="ARBA00023136"/>
    </source>
</evidence>
<feature type="transmembrane region" description="Helical" evidence="7">
    <location>
        <begin position="41"/>
        <end position="60"/>
    </location>
</feature>
<dbReference type="PANTHER" id="PTHR30151">
    <property type="entry name" value="ALKANE SULFONATE ABC TRANSPORTER-RELATED, MEMBRANE SUBUNIT"/>
    <property type="match status" value="1"/>
</dbReference>
<protein>
    <submittedName>
        <fullName evidence="9">ABC transporter permease protein</fullName>
    </submittedName>
</protein>